<accession>A0AB39TUS1</accession>
<name>A0AB39TUS1_9ACTN</name>
<feature type="compositionally biased region" description="Low complexity" evidence="2">
    <location>
        <begin position="269"/>
        <end position="283"/>
    </location>
</feature>
<feature type="region of interest" description="Disordered" evidence="2">
    <location>
        <begin position="374"/>
        <end position="397"/>
    </location>
</feature>
<evidence type="ECO:0000256" key="1">
    <source>
        <dbReference type="SAM" id="Coils"/>
    </source>
</evidence>
<keyword evidence="1" id="KW-0175">Coiled coil</keyword>
<gene>
    <name evidence="3" type="ORF">AB2U05_33260</name>
</gene>
<feature type="region of interest" description="Disordered" evidence="2">
    <location>
        <begin position="247"/>
        <end position="315"/>
    </location>
</feature>
<feature type="compositionally biased region" description="Low complexity" evidence="2">
    <location>
        <begin position="147"/>
        <end position="165"/>
    </location>
</feature>
<feature type="region of interest" description="Disordered" evidence="2">
    <location>
        <begin position="893"/>
        <end position="914"/>
    </location>
</feature>
<protein>
    <submittedName>
        <fullName evidence="3">Uncharacterized protein</fullName>
    </submittedName>
</protein>
<feature type="compositionally biased region" description="Polar residues" evidence="2">
    <location>
        <begin position="374"/>
        <end position="384"/>
    </location>
</feature>
<reference evidence="3" key="1">
    <citation type="submission" date="2024-07" db="EMBL/GenBank/DDBJ databases">
        <authorList>
            <person name="Yu S.T."/>
        </authorList>
    </citation>
    <scope>NUCLEOTIDE SEQUENCE</scope>
    <source>
        <strain evidence="3">Y1</strain>
    </source>
</reference>
<feature type="compositionally biased region" description="Low complexity" evidence="2">
    <location>
        <begin position="34"/>
        <end position="62"/>
    </location>
</feature>
<feature type="compositionally biased region" description="Low complexity" evidence="2">
    <location>
        <begin position="117"/>
        <end position="131"/>
    </location>
</feature>
<feature type="coiled-coil region" evidence="1">
    <location>
        <begin position="567"/>
        <end position="594"/>
    </location>
</feature>
<feature type="compositionally biased region" description="Basic and acidic residues" evidence="2">
    <location>
        <begin position="385"/>
        <end position="397"/>
    </location>
</feature>
<evidence type="ECO:0000313" key="3">
    <source>
        <dbReference type="EMBL" id="XDQ83028.1"/>
    </source>
</evidence>
<proteinExistence type="predicted"/>
<dbReference type="EMBL" id="CP163445">
    <property type="protein sequence ID" value="XDQ83028.1"/>
    <property type="molecule type" value="Genomic_DNA"/>
</dbReference>
<sequence length="1287" mass="135228">MGTSVERGRQGAGEAVPHRRGAAPGPGVADGSTAVPGPAVQAVQAVPDRAGPSPSSPSSPLSRVTAQRLQRAVGNRAVAALVASRRAGPDAGRSSAPPGAHTGEARPEPAAALPVQRRAAGARAPAASSARFQTVASDVRNKKRALAAHPPAARTANAAQAAAKPPADDRVAQGKAANAEKMNAAQPGTFDKAAFVRAVNEAISAQAPKNLDEADKFSGSGRAAAVKGHVQGQVADGKKRSAAAIETTTKAAPDTSAAKEKPVTPLAPQPAAANPGAPDASHAVPDKAPPAATDFSAGPKQVDQQMADAQVTEAQLAKSNEPAFTAALKDKKAGEQHAATAPGQVRAAEDKTLTTAKAAAATAGATAMSGLTAVRQQTDTQVRQGQEDTRTGDEKKRADVTAKLQTVFDATKTEVEAILSGLDKKVDDAFTAGEKAARDAFTADHKHRMDEYKHKRYSGFTGKLKWVKDKFAGLPAEADQIFVTARQGYVTRMQSVISGVADVIGAELNRAKQRIATGRQQLQAEVRKLPADLQAIGKEAAGQFAGKFDSLTESVDAKGQELVQTLADKYNSALKEVDAEIEAEKEKNKGLIAKAVDAVKGVITTILHLKDLLLGVLAKAAHAVMAILKDPIGFLGHLVSAVGAGLRNFLANIGTHLKKGLVGWLLGAMSGAGLQVPAKFDLRGILSMIASLLGLTWGAIRGRIVAKGVPEQAMSAVESGVPLVAKLQSEGVAGVEEEIKEQVGDLKENLLGKISSYLIPTVLMAGITWIISLLNPASAFIKACKMIIDIITFIVERGAQIIEFVNAVLDSVIAIAGGGGGGVPGLIEGALAKSIPVLIGALAAILGIGGIANKVKSFFQALSKPVMKAVDWIVGKIVVLGKKIWAKLKSKIKGDRGDKGKAGPDHERPGEGHTLKPDWETVNFSADGHAHRLFVVASGDKATLMVASTEQPVASYLNRVIADEKTSPEIKQKAKDALQLATTAGGQANEIAKLAVHVPEKKEVAARQKMSKEQAELSGEQKQLADLLKAIFEQKNSVEPWLGKPVADVPKGLLGYDVRPDSGTFLYGQSYSFLQIQRAGGFGSADERSFPMVHVDQGELVQKGSGILRADMEVIKAYRAAIATHQNKLTLDEAPALEGGPDGLANQLENGANKKRPFNMGIRKQMEAIVNFLQKGGDLTGVEVKVGKKRIDYTARMRIDGRTQHVMIEYKHVTGKLSTERRAELVTKLTAQLTGQIEGGRGKYATHIIEWPEFGGLDPRSQAEFRAVIEDARATGVKMGIDVRWEG</sequence>
<dbReference type="RefSeq" id="WP_369185237.1">
    <property type="nucleotide sequence ID" value="NZ_CP163445.1"/>
</dbReference>
<organism evidence="3">
    <name type="scientific">Streptomyces sp. Y1</name>
    <dbReference type="NCBI Taxonomy" id="3238634"/>
    <lineage>
        <taxon>Bacteria</taxon>
        <taxon>Bacillati</taxon>
        <taxon>Actinomycetota</taxon>
        <taxon>Actinomycetes</taxon>
        <taxon>Kitasatosporales</taxon>
        <taxon>Streptomycetaceae</taxon>
        <taxon>Streptomyces</taxon>
    </lineage>
</organism>
<evidence type="ECO:0000256" key="2">
    <source>
        <dbReference type="SAM" id="MobiDB-lite"/>
    </source>
</evidence>
<feature type="compositionally biased region" description="Low complexity" evidence="2">
    <location>
        <begin position="76"/>
        <end position="86"/>
    </location>
</feature>
<feature type="region of interest" description="Disordered" evidence="2">
    <location>
        <begin position="1"/>
        <end position="189"/>
    </location>
</feature>